<name>A0AAV5MV73_9ROSI</name>
<reference evidence="1 2" key="1">
    <citation type="journal article" date="2021" name="Commun. Biol.">
        <title>The genome of Shorea leprosula (Dipterocarpaceae) highlights the ecological relevance of drought in aseasonal tropical rainforests.</title>
        <authorList>
            <person name="Ng K.K.S."/>
            <person name="Kobayashi M.J."/>
            <person name="Fawcett J.A."/>
            <person name="Hatakeyama M."/>
            <person name="Paape T."/>
            <person name="Ng C.H."/>
            <person name="Ang C.C."/>
            <person name="Tnah L.H."/>
            <person name="Lee C.T."/>
            <person name="Nishiyama T."/>
            <person name="Sese J."/>
            <person name="O'Brien M.J."/>
            <person name="Copetti D."/>
            <person name="Mohd Noor M.I."/>
            <person name="Ong R.C."/>
            <person name="Putra M."/>
            <person name="Sireger I.Z."/>
            <person name="Indrioko S."/>
            <person name="Kosugi Y."/>
            <person name="Izuno A."/>
            <person name="Isagi Y."/>
            <person name="Lee S.L."/>
            <person name="Shimizu K.K."/>
        </authorList>
    </citation>
    <scope>NUCLEOTIDE SEQUENCE [LARGE SCALE GENOMIC DNA]</scope>
    <source>
        <strain evidence="1">214</strain>
    </source>
</reference>
<sequence>VIPWKPPQFSHRHFLIPPAPALLVEHFWFVIAL</sequence>
<proteinExistence type="predicted"/>
<protein>
    <submittedName>
        <fullName evidence="1">Uncharacterized protein</fullName>
    </submittedName>
</protein>
<evidence type="ECO:0000313" key="2">
    <source>
        <dbReference type="Proteomes" id="UP001054252"/>
    </source>
</evidence>
<dbReference type="EMBL" id="BPVZ01002249">
    <property type="protein sequence ID" value="GKV53901.1"/>
    <property type="molecule type" value="Genomic_DNA"/>
</dbReference>
<dbReference type="AlphaFoldDB" id="A0AAV5MV73"/>
<evidence type="ECO:0000313" key="1">
    <source>
        <dbReference type="EMBL" id="GKV53901.1"/>
    </source>
</evidence>
<dbReference type="Proteomes" id="UP001054252">
    <property type="component" value="Unassembled WGS sequence"/>
</dbReference>
<gene>
    <name evidence="1" type="ORF">SLEP1_g60414</name>
</gene>
<feature type="non-terminal residue" evidence="1">
    <location>
        <position position="1"/>
    </location>
</feature>
<accession>A0AAV5MV73</accession>
<organism evidence="1 2">
    <name type="scientific">Rubroshorea leprosula</name>
    <dbReference type="NCBI Taxonomy" id="152421"/>
    <lineage>
        <taxon>Eukaryota</taxon>
        <taxon>Viridiplantae</taxon>
        <taxon>Streptophyta</taxon>
        <taxon>Embryophyta</taxon>
        <taxon>Tracheophyta</taxon>
        <taxon>Spermatophyta</taxon>
        <taxon>Magnoliopsida</taxon>
        <taxon>eudicotyledons</taxon>
        <taxon>Gunneridae</taxon>
        <taxon>Pentapetalae</taxon>
        <taxon>rosids</taxon>
        <taxon>malvids</taxon>
        <taxon>Malvales</taxon>
        <taxon>Dipterocarpaceae</taxon>
        <taxon>Rubroshorea</taxon>
    </lineage>
</organism>
<comment type="caution">
    <text evidence="1">The sequence shown here is derived from an EMBL/GenBank/DDBJ whole genome shotgun (WGS) entry which is preliminary data.</text>
</comment>
<keyword evidence="2" id="KW-1185">Reference proteome</keyword>